<dbReference type="InterPro" id="IPR023187">
    <property type="entry name" value="Tscrpt_reg_MarR-type_CS"/>
</dbReference>
<keyword evidence="3" id="KW-0804">Transcription</keyword>
<keyword evidence="1" id="KW-0805">Transcription regulation</keyword>
<dbReference type="EMBL" id="WLCG01000004">
    <property type="protein sequence ID" value="MTB64233.1"/>
    <property type="molecule type" value="Genomic_DNA"/>
</dbReference>
<dbReference type="SUPFAM" id="SSF46785">
    <property type="entry name" value="Winged helix' DNA-binding domain"/>
    <property type="match status" value="1"/>
</dbReference>
<evidence type="ECO:0000256" key="3">
    <source>
        <dbReference type="ARBA" id="ARBA00023163"/>
    </source>
</evidence>
<reference evidence="5 6" key="1">
    <citation type="submission" date="2019-11" db="EMBL/GenBank/DDBJ databases">
        <title>Streptococcis sp. isolated from the respiratory tract of Marmot.</title>
        <authorList>
            <person name="Zhang G."/>
        </authorList>
    </citation>
    <scope>NUCLEOTIDE SEQUENCE [LARGE SCALE GENOMIC DNA]</scope>
    <source>
        <strain evidence="6">zg-86</strain>
    </source>
</reference>
<proteinExistence type="predicted"/>
<keyword evidence="2" id="KW-0238">DNA-binding</keyword>
<dbReference type="InterPro" id="IPR000835">
    <property type="entry name" value="HTH_MarR-typ"/>
</dbReference>
<accession>A0ABW9R2B7</accession>
<evidence type="ECO:0000256" key="1">
    <source>
        <dbReference type="ARBA" id="ARBA00023015"/>
    </source>
</evidence>
<dbReference type="PROSITE" id="PS50995">
    <property type="entry name" value="HTH_MARR_2"/>
    <property type="match status" value="1"/>
</dbReference>
<comment type="caution">
    <text evidence="5">The sequence shown here is derived from an EMBL/GenBank/DDBJ whole genome shotgun (WGS) entry which is preliminary data.</text>
</comment>
<dbReference type="PANTHER" id="PTHR33164:SF99">
    <property type="entry name" value="MARR FAMILY REGULATORY PROTEIN"/>
    <property type="match status" value="1"/>
</dbReference>
<evidence type="ECO:0000259" key="4">
    <source>
        <dbReference type="PROSITE" id="PS50995"/>
    </source>
</evidence>
<dbReference type="InterPro" id="IPR036390">
    <property type="entry name" value="WH_DNA-bd_sf"/>
</dbReference>
<protein>
    <submittedName>
        <fullName evidence="5">MarR family transcriptional regulator</fullName>
    </submittedName>
</protein>
<dbReference type="PANTHER" id="PTHR33164">
    <property type="entry name" value="TRANSCRIPTIONAL REGULATOR, MARR FAMILY"/>
    <property type="match status" value="1"/>
</dbReference>
<dbReference type="InterPro" id="IPR039422">
    <property type="entry name" value="MarR/SlyA-like"/>
</dbReference>
<evidence type="ECO:0000256" key="2">
    <source>
        <dbReference type="ARBA" id="ARBA00023125"/>
    </source>
</evidence>
<dbReference type="SMART" id="SM00347">
    <property type="entry name" value="HTH_MARR"/>
    <property type="match status" value="1"/>
</dbReference>
<sequence>MITNLERKMTMTTDPLQEFKQLSHKMGAVFHTLAKEYDMNLLAGPQGHVLHYLALHNQEEIFIKDIEQKMKISKSVASNLIKRMEKNGFVVVEPSKIDKRKKIVRLSDSAREKSQRMGDFWAEMRKQLVEGIAEEDLQILSKVIRQLHQNLEKIEQKEKE</sequence>
<dbReference type="Gene3D" id="1.10.10.10">
    <property type="entry name" value="Winged helix-like DNA-binding domain superfamily/Winged helix DNA-binding domain"/>
    <property type="match status" value="1"/>
</dbReference>
<evidence type="ECO:0000313" key="5">
    <source>
        <dbReference type="EMBL" id="MTB64233.1"/>
    </source>
</evidence>
<name>A0ABW9R2B7_9STRE</name>
<organism evidence="5 6">
    <name type="scientific">Streptococcus zhangguiae</name>
    <dbReference type="NCBI Taxonomy" id="2664091"/>
    <lineage>
        <taxon>Bacteria</taxon>
        <taxon>Bacillati</taxon>
        <taxon>Bacillota</taxon>
        <taxon>Bacilli</taxon>
        <taxon>Lactobacillales</taxon>
        <taxon>Streptococcaceae</taxon>
        <taxon>Streptococcus</taxon>
    </lineage>
</organism>
<dbReference type="PROSITE" id="PS01117">
    <property type="entry name" value="HTH_MARR_1"/>
    <property type="match status" value="1"/>
</dbReference>
<gene>
    <name evidence="5" type="ORF">GGG87_04340</name>
</gene>
<keyword evidence="6" id="KW-1185">Reference proteome</keyword>
<dbReference type="Pfam" id="PF12802">
    <property type="entry name" value="MarR_2"/>
    <property type="match status" value="1"/>
</dbReference>
<feature type="domain" description="HTH marR-type" evidence="4">
    <location>
        <begin position="12"/>
        <end position="149"/>
    </location>
</feature>
<dbReference type="Proteomes" id="UP000435060">
    <property type="component" value="Unassembled WGS sequence"/>
</dbReference>
<evidence type="ECO:0000313" key="6">
    <source>
        <dbReference type="Proteomes" id="UP000435060"/>
    </source>
</evidence>
<dbReference type="InterPro" id="IPR036388">
    <property type="entry name" value="WH-like_DNA-bd_sf"/>
</dbReference>